<reference evidence="8" key="1">
    <citation type="submission" date="2016-04" db="EMBL/GenBank/DDBJ databases">
        <title>Comparative genomics of biotechnologically important yeasts.</title>
        <authorList>
            <consortium name="DOE Joint Genome Institute"/>
            <person name="Riley R."/>
            <person name="Haridas S."/>
            <person name="Wolfe K.H."/>
            <person name="Lopes M.R."/>
            <person name="Hittinger C.T."/>
            <person name="Goker M."/>
            <person name="Salamov A."/>
            <person name="Wisecaver J."/>
            <person name="Long T.M."/>
            <person name="Aerts A.L."/>
            <person name="Barry K."/>
            <person name="Choi C."/>
            <person name="Clum A."/>
            <person name="Coughlan A.Y."/>
            <person name="Deshpande S."/>
            <person name="Douglass A.P."/>
            <person name="Hanson S.J."/>
            <person name="Klenk H.-P."/>
            <person name="Labutti K."/>
            <person name="Lapidus A."/>
            <person name="Lindquist E."/>
            <person name="Lipzen A."/>
            <person name="Meier-Kolthoff J.P."/>
            <person name="Ohm R.A."/>
            <person name="Otillar R.P."/>
            <person name="Pangilinan J."/>
            <person name="Peng Y."/>
            <person name="Rokas A."/>
            <person name="Rosa C.A."/>
            <person name="Scheuner C."/>
            <person name="Sibirny A.A."/>
            <person name="Slot J.C."/>
            <person name="Stielow J.B."/>
            <person name="Sun H."/>
            <person name="Kurtzman C.P."/>
            <person name="Blackwell M."/>
            <person name="Grigoriev I.V."/>
            <person name="Jeffries T.W."/>
        </authorList>
    </citation>
    <scope>NUCLEOTIDE SEQUENCE [LARGE SCALE GENOMIC DNA]</scope>
    <source>
        <strain evidence="8">NRRL YB-2248</strain>
    </source>
</reference>
<evidence type="ECO:0000256" key="4">
    <source>
        <dbReference type="ARBA" id="ARBA00023136"/>
    </source>
</evidence>
<dbReference type="InterPro" id="IPR036034">
    <property type="entry name" value="PDZ_sf"/>
</dbReference>
<evidence type="ECO:0000256" key="2">
    <source>
        <dbReference type="ARBA" id="ARBA00022737"/>
    </source>
</evidence>
<feature type="non-terminal residue" evidence="7">
    <location>
        <position position="430"/>
    </location>
</feature>
<keyword evidence="3" id="KW-0333">Golgi apparatus</keyword>
<feature type="compositionally biased region" description="Basic and acidic residues" evidence="5">
    <location>
        <begin position="410"/>
        <end position="424"/>
    </location>
</feature>
<sequence length="430" mass="47219">MFGFAKKLVSTIESQATSYLNASSSANDGSSDGRQGLRVVSVDKGSLGAKYGFESWFDFIVAVNGYDITSFIQQTQSLDSNPYSNYEELQNQENHQNDQNSVDYTQLLNFLATEVNQMKADLTLTTWSAKGGITRDVVIPNSEFTNTENDQLDDISISPTKTISSQNSTFKTTQNSAFKRLQLTLQLTPLSTSSYVWHVLNVQPGSPAYVAGIMPDEFIINCEGGLLATGGEDLLGKVIISVYSKWKSQQLHRPSAVPNPYMPKVPESNKANDDSPCSIVLYVYNHDYDTVRPVTIYPNEHWGGRGLLGCDIGYGLLHKIPEVLGKFYKEEDDDADVDLSPGAVMFTNQQDEYSSPAPPSSENLLAPVVQAPSFALASQEILPPSRRKKHGKPAVAATDLSNYFEEAAAKSKEIDGDRKIDFGDKIPLPP</sequence>
<comment type="subcellular location">
    <subcellularLocation>
        <location evidence="1">Golgi apparatus membrane</location>
    </subcellularLocation>
</comment>
<evidence type="ECO:0000313" key="8">
    <source>
        <dbReference type="Proteomes" id="UP000094801"/>
    </source>
</evidence>
<evidence type="ECO:0000256" key="3">
    <source>
        <dbReference type="ARBA" id="ARBA00023034"/>
    </source>
</evidence>
<dbReference type="PROSITE" id="PS51865">
    <property type="entry name" value="PDZ_GRASP"/>
    <property type="match status" value="1"/>
</dbReference>
<dbReference type="GO" id="GO:0000139">
    <property type="term" value="C:Golgi membrane"/>
    <property type="evidence" value="ECO:0007669"/>
    <property type="project" value="UniProtKB-SubCell"/>
</dbReference>
<organism evidence="7 8">
    <name type="scientific">[Candida] arabinofermentans NRRL YB-2248</name>
    <dbReference type="NCBI Taxonomy" id="983967"/>
    <lineage>
        <taxon>Eukaryota</taxon>
        <taxon>Fungi</taxon>
        <taxon>Dikarya</taxon>
        <taxon>Ascomycota</taxon>
        <taxon>Saccharomycotina</taxon>
        <taxon>Pichiomycetes</taxon>
        <taxon>Pichiales</taxon>
        <taxon>Pichiaceae</taxon>
        <taxon>Ogataea</taxon>
        <taxon>Ogataea/Candida clade</taxon>
    </lineage>
</organism>
<keyword evidence="8" id="KW-1185">Reference proteome</keyword>
<dbReference type="OrthoDB" id="3318at2759"/>
<protein>
    <recommendedName>
        <fullName evidence="6">PDZ GRASP-type domain-containing protein</fullName>
    </recommendedName>
</protein>
<dbReference type="InterPro" id="IPR024958">
    <property type="entry name" value="GRASP_PDZ"/>
</dbReference>
<proteinExistence type="predicted"/>
<dbReference type="SUPFAM" id="SSF50156">
    <property type="entry name" value="PDZ domain-like"/>
    <property type="match status" value="2"/>
</dbReference>
<evidence type="ECO:0000256" key="5">
    <source>
        <dbReference type="SAM" id="MobiDB-lite"/>
    </source>
</evidence>
<accession>A0A1E4SZE5</accession>
<dbReference type="PANTHER" id="PTHR12893">
    <property type="entry name" value="GOLGI REASSEMBLY STACKING PROTEIN GRASP"/>
    <property type="match status" value="1"/>
</dbReference>
<keyword evidence="4" id="KW-0472">Membrane</keyword>
<evidence type="ECO:0000259" key="6">
    <source>
        <dbReference type="PROSITE" id="PS51865"/>
    </source>
</evidence>
<dbReference type="Pfam" id="PF04495">
    <property type="entry name" value="GRASP55_65"/>
    <property type="match status" value="1"/>
</dbReference>
<dbReference type="Proteomes" id="UP000094801">
    <property type="component" value="Unassembled WGS sequence"/>
</dbReference>
<keyword evidence="2" id="KW-0677">Repeat</keyword>
<dbReference type="STRING" id="983967.A0A1E4SZE5"/>
<dbReference type="GO" id="GO:0007030">
    <property type="term" value="P:Golgi organization"/>
    <property type="evidence" value="ECO:0007669"/>
    <property type="project" value="TreeGrafter"/>
</dbReference>
<dbReference type="Gene3D" id="2.30.42.10">
    <property type="match status" value="2"/>
</dbReference>
<gene>
    <name evidence="7" type="ORF">CANARDRAFT_179534</name>
</gene>
<dbReference type="InterPro" id="IPR007583">
    <property type="entry name" value="GRASP55_65"/>
</dbReference>
<feature type="domain" description="PDZ GRASP-type" evidence="6">
    <location>
        <begin position="195"/>
        <end position="317"/>
    </location>
</feature>
<dbReference type="PANTHER" id="PTHR12893:SF0">
    <property type="entry name" value="GRASP65"/>
    <property type="match status" value="1"/>
</dbReference>
<dbReference type="EMBL" id="KV453855">
    <property type="protein sequence ID" value="ODV84854.1"/>
    <property type="molecule type" value="Genomic_DNA"/>
</dbReference>
<feature type="region of interest" description="Disordered" evidence="5">
    <location>
        <begin position="410"/>
        <end position="430"/>
    </location>
</feature>
<evidence type="ECO:0000256" key="1">
    <source>
        <dbReference type="ARBA" id="ARBA00004394"/>
    </source>
</evidence>
<name>A0A1E4SZE5_9ASCO</name>
<dbReference type="AlphaFoldDB" id="A0A1E4SZE5"/>
<evidence type="ECO:0000313" key="7">
    <source>
        <dbReference type="EMBL" id="ODV84854.1"/>
    </source>
</evidence>